<organism evidence="1 2">
    <name type="scientific">Fomitopsis schrenkii</name>
    <name type="common">Brown rot fungus</name>
    <dbReference type="NCBI Taxonomy" id="2126942"/>
    <lineage>
        <taxon>Eukaryota</taxon>
        <taxon>Fungi</taxon>
        <taxon>Dikarya</taxon>
        <taxon>Basidiomycota</taxon>
        <taxon>Agaricomycotina</taxon>
        <taxon>Agaricomycetes</taxon>
        <taxon>Polyporales</taxon>
        <taxon>Fomitopsis</taxon>
    </lineage>
</organism>
<dbReference type="Proteomes" id="UP000015241">
    <property type="component" value="Unassembled WGS sequence"/>
</dbReference>
<name>S8DQF0_FOMSC</name>
<sequence length="392" mass="45093">LSLLQHLQHNKECANATLVRMPPVPVHPDVYSVALGELQNGVSWAKVRENNQDRVRRRAYKSFPDDLTNSPYCWVLLKSDSRSIYRQLTKLQGIRASYPAQINIDEWLDRDSPEFNQTLHDAIFYYKPRTEKGERLCVCIATDDMRRAAWCYAHHSQIILDGTFGVSNSRLLLFIAMGVDETWRGVPIAFFLFSAPTGNQQTSAGYDTKILTDLLTQWRSTMSGSATLFGYPQQEFQPAVAITDTDLKERAALLAVWPSLWLLLCTFHLRQCWKNHRDRTLTASGTEMHRDVTERLRRLEEDLIKTTSFMEARQLLANEREDIERINHPIAANGIKHLEYLTNYWTTENLWSSWSNHGRAIAAGILHCAIEGVLPTTNHLEAFNRVLKRDHL</sequence>
<protein>
    <submittedName>
        <fullName evidence="1">Uncharacterized protein</fullName>
    </submittedName>
</protein>
<keyword evidence="2" id="KW-1185">Reference proteome</keyword>
<dbReference type="STRING" id="743788.S8DQF0"/>
<feature type="non-terminal residue" evidence="1">
    <location>
        <position position="392"/>
    </location>
</feature>
<evidence type="ECO:0000313" key="1">
    <source>
        <dbReference type="EMBL" id="EPS94902.1"/>
    </source>
</evidence>
<proteinExistence type="predicted"/>
<dbReference type="eggNOG" id="ENOG502R9QX">
    <property type="taxonomic scope" value="Eukaryota"/>
</dbReference>
<feature type="non-terminal residue" evidence="1">
    <location>
        <position position="1"/>
    </location>
</feature>
<dbReference type="AlphaFoldDB" id="S8DQF0"/>
<accession>S8DQF0</accession>
<dbReference type="OrthoDB" id="2422225at2759"/>
<dbReference type="EMBL" id="KE504220">
    <property type="protein sequence ID" value="EPS94902.1"/>
    <property type="molecule type" value="Genomic_DNA"/>
</dbReference>
<dbReference type="HOGENOM" id="CLU_007844_1_0_1"/>
<gene>
    <name evidence="1" type="ORF">FOMPIDRAFT_1095422</name>
</gene>
<reference evidence="1 2" key="1">
    <citation type="journal article" date="2012" name="Science">
        <title>The Paleozoic origin of enzymatic lignin decomposition reconstructed from 31 fungal genomes.</title>
        <authorList>
            <person name="Floudas D."/>
            <person name="Binder M."/>
            <person name="Riley R."/>
            <person name="Barry K."/>
            <person name="Blanchette R.A."/>
            <person name="Henrissat B."/>
            <person name="Martinez A.T."/>
            <person name="Otillar R."/>
            <person name="Spatafora J.W."/>
            <person name="Yadav J.S."/>
            <person name="Aerts A."/>
            <person name="Benoit I."/>
            <person name="Boyd A."/>
            <person name="Carlson A."/>
            <person name="Copeland A."/>
            <person name="Coutinho P.M."/>
            <person name="de Vries R.P."/>
            <person name="Ferreira P."/>
            <person name="Findley K."/>
            <person name="Foster B."/>
            <person name="Gaskell J."/>
            <person name="Glotzer D."/>
            <person name="Gorecki P."/>
            <person name="Heitman J."/>
            <person name="Hesse C."/>
            <person name="Hori C."/>
            <person name="Igarashi K."/>
            <person name="Jurgens J.A."/>
            <person name="Kallen N."/>
            <person name="Kersten P."/>
            <person name="Kohler A."/>
            <person name="Kuees U."/>
            <person name="Kumar T.K.A."/>
            <person name="Kuo A."/>
            <person name="LaButti K."/>
            <person name="Larrondo L.F."/>
            <person name="Lindquist E."/>
            <person name="Ling A."/>
            <person name="Lombard V."/>
            <person name="Lucas S."/>
            <person name="Lundell T."/>
            <person name="Martin R."/>
            <person name="McLaughlin D.J."/>
            <person name="Morgenstern I."/>
            <person name="Morin E."/>
            <person name="Murat C."/>
            <person name="Nagy L.G."/>
            <person name="Nolan M."/>
            <person name="Ohm R.A."/>
            <person name="Patyshakuliyeva A."/>
            <person name="Rokas A."/>
            <person name="Ruiz-Duenas F.J."/>
            <person name="Sabat G."/>
            <person name="Salamov A."/>
            <person name="Samejima M."/>
            <person name="Schmutz J."/>
            <person name="Slot J.C."/>
            <person name="St John F."/>
            <person name="Stenlid J."/>
            <person name="Sun H."/>
            <person name="Sun S."/>
            <person name="Syed K."/>
            <person name="Tsang A."/>
            <person name="Wiebenga A."/>
            <person name="Young D."/>
            <person name="Pisabarro A."/>
            <person name="Eastwood D.C."/>
            <person name="Martin F."/>
            <person name="Cullen D."/>
            <person name="Grigoriev I.V."/>
            <person name="Hibbett D.S."/>
        </authorList>
    </citation>
    <scope>NUCLEOTIDE SEQUENCE</scope>
    <source>
        <strain evidence="2">FP-58527</strain>
    </source>
</reference>
<dbReference type="InParanoid" id="S8DQF0"/>
<evidence type="ECO:0000313" key="2">
    <source>
        <dbReference type="Proteomes" id="UP000015241"/>
    </source>
</evidence>